<evidence type="ECO:0000256" key="1">
    <source>
        <dbReference type="SAM" id="Coils"/>
    </source>
</evidence>
<dbReference type="PANTHER" id="PTHR47515">
    <property type="entry name" value="LOW CALCIUM RESPONSE LOCUS PROTEIN T"/>
    <property type="match status" value="1"/>
</dbReference>
<comment type="caution">
    <text evidence="3">The sequence shown here is derived from an EMBL/GenBank/DDBJ whole genome shotgun (WGS) entry which is preliminary data.</text>
</comment>
<evidence type="ECO:0000313" key="3">
    <source>
        <dbReference type="EMBL" id="RNL60214.1"/>
    </source>
</evidence>
<dbReference type="AlphaFoldDB" id="A0A3N0C9S8"/>
<dbReference type="InterPro" id="IPR036397">
    <property type="entry name" value="RNaseH_sf"/>
</dbReference>
<reference evidence="3 4" key="1">
    <citation type="submission" date="2018-10" db="EMBL/GenBank/DDBJ databases">
        <title>Genome sequencing of Arthrobacter oryzae TNB02.</title>
        <authorList>
            <person name="Cho Y.-J."/>
            <person name="Cho A."/>
            <person name="Kim O.-S."/>
        </authorList>
    </citation>
    <scope>NUCLEOTIDE SEQUENCE [LARGE SCALE GENOMIC DNA]</scope>
    <source>
        <strain evidence="3 4">TNB02</strain>
    </source>
</reference>
<dbReference type="SUPFAM" id="SSF53098">
    <property type="entry name" value="Ribonuclease H-like"/>
    <property type="match status" value="1"/>
</dbReference>
<dbReference type="NCBIfam" id="NF033516">
    <property type="entry name" value="transpos_IS3"/>
    <property type="match status" value="1"/>
</dbReference>
<dbReference type="OrthoDB" id="9803231at2"/>
<dbReference type="InterPro" id="IPR009057">
    <property type="entry name" value="Homeodomain-like_sf"/>
</dbReference>
<dbReference type="GO" id="GO:0004803">
    <property type="term" value="F:transposase activity"/>
    <property type="evidence" value="ECO:0007669"/>
    <property type="project" value="InterPro"/>
</dbReference>
<dbReference type="GO" id="GO:0003677">
    <property type="term" value="F:DNA binding"/>
    <property type="evidence" value="ECO:0007669"/>
    <property type="project" value="InterPro"/>
</dbReference>
<dbReference type="Gene3D" id="3.30.420.10">
    <property type="entry name" value="Ribonuclease H-like superfamily/Ribonuclease H"/>
    <property type="match status" value="1"/>
</dbReference>
<dbReference type="EMBL" id="RBED01000023">
    <property type="protein sequence ID" value="RNL60214.1"/>
    <property type="molecule type" value="Genomic_DNA"/>
</dbReference>
<dbReference type="InterPro" id="IPR012337">
    <property type="entry name" value="RNaseH-like_sf"/>
</dbReference>
<dbReference type="InterPro" id="IPR002514">
    <property type="entry name" value="Transposase_8"/>
</dbReference>
<organism evidence="3 4">
    <name type="scientific">Arthrobacter oryzae</name>
    <dbReference type="NCBI Taxonomy" id="409290"/>
    <lineage>
        <taxon>Bacteria</taxon>
        <taxon>Bacillati</taxon>
        <taxon>Actinomycetota</taxon>
        <taxon>Actinomycetes</taxon>
        <taxon>Micrococcales</taxon>
        <taxon>Micrococcaceae</taxon>
        <taxon>Arthrobacter</taxon>
    </lineage>
</organism>
<evidence type="ECO:0000259" key="2">
    <source>
        <dbReference type="PROSITE" id="PS50994"/>
    </source>
</evidence>
<dbReference type="RefSeq" id="WP_123253735.1">
    <property type="nucleotide sequence ID" value="NZ_RBED01000023.1"/>
</dbReference>
<dbReference type="InterPro" id="IPR001584">
    <property type="entry name" value="Integrase_cat-core"/>
</dbReference>
<dbReference type="Pfam" id="PF01527">
    <property type="entry name" value="HTH_Tnp_1"/>
    <property type="match status" value="1"/>
</dbReference>
<proteinExistence type="predicted"/>
<name>A0A3N0C9S8_9MICC</name>
<dbReference type="GO" id="GO:0015074">
    <property type="term" value="P:DNA integration"/>
    <property type="evidence" value="ECO:0007669"/>
    <property type="project" value="InterPro"/>
</dbReference>
<dbReference type="Pfam" id="PF13683">
    <property type="entry name" value="rve_3"/>
    <property type="match status" value="1"/>
</dbReference>
<feature type="coiled-coil region" evidence="1">
    <location>
        <begin position="53"/>
        <end position="87"/>
    </location>
</feature>
<keyword evidence="1" id="KW-0175">Coiled coil</keyword>
<keyword evidence="4" id="KW-1185">Reference proteome</keyword>
<dbReference type="Proteomes" id="UP000273807">
    <property type="component" value="Unassembled WGS sequence"/>
</dbReference>
<dbReference type="Gene3D" id="1.10.10.60">
    <property type="entry name" value="Homeodomain-like"/>
    <property type="match status" value="1"/>
</dbReference>
<accession>A0A3N0C9S8</accession>
<evidence type="ECO:0000313" key="4">
    <source>
        <dbReference type="Proteomes" id="UP000273807"/>
    </source>
</evidence>
<dbReference type="SUPFAM" id="SSF46689">
    <property type="entry name" value="Homeodomain-like"/>
    <property type="match status" value="1"/>
</dbReference>
<feature type="domain" description="Integrase catalytic" evidence="2">
    <location>
        <begin position="212"/>
        <end position="374"/>
    </location>
</feature>
<gene>
    <name evidence="3" type="ORF">D7003_01445</name>
</gene>
<dbReference type="PANTHER" id="PTHR47515:SF2">
    <property type="entry name" value="INTEGRASE CORE DOMAIN PROTEIN"/>
    <property type="match status" value="1"/>
</dbReference>
<protein>
    <submittedName>
        <fullName evidence="3">IS3 family transposase</fullName>
    </submittedName>
</protein>
<dbReference type="PROSITE" id="PS50994">
    <property type="entry name" value="INTEGRASE"/>
    <property type="match status" value="1"/>
</dbReference>
<sequence>MARRHTPEQVIAKVRQGQKMLNDGRPMVEVIKELQVTEATWYRWLNQYGSEKNAEASKRTKELEKENARLKRLLAEKELAIDILNEVAKGKFLSPEPRRRAVRMAVEKFGASERFACKVIGQNRSAFRKKKPDMGFEEMQLRTELRAVAGKHPAWGWRKARWHLLAQPAWAGVALNRKRVRRLWRDEGLTCKPKARKKRRTGPGAGEQKRLTAEYPMHVVSFDFQSDVTSCGRHIRFFNVIDEYTRAALAVIPRRSFKAADVVAVLENIIAETGTAPAYVRCDNGPEFTAEALIDWCNTAGVDTAFIDPGSPWQNGFIESFNAQFRREQLSGEIMDTMAEAKYLAEEWKAIYNHERPHGSLDGMTPKRYWETWTQENQLAIA</sequence>
<dbReference type="InterPro" id="IPR048020">
    <property type="entry name" value="Transpos_IS3"/>
</dbReference>
<dbReference type="GO" id="GO:0006313">
    <property type="term" value="P:DNA transposition"/>
    <property type="evidence" value="ECO:0007669"/>
    <property type="project" value="InterPro"/>
</dbReference>